<dbReference type="InterPro" id="IPR002404">
    <property type="entry name" value="IRS_PTB"/>
</dbReference>
<dbReference type="InterPro" id="IPR011993">
    <property type="entry name" value="PH-like_dom_sf"/>
</dbReference>
<feature type="compositionally biased region" description="Pro residues" evidence="2">
    <location>
        <begin position="301"/>
        <end position="310"/>
    </location>
</feature>
<dbReference type="SMART" id="SM01244">
    <property type="entry name" value="IRS"/>
    <property type="match status" value="1"/>
</dbReference>
<accession>A0A7K5Q7H8</accession>
<dbReference type="InterPro" id="IPR050996">
    <property type="entry name" value="Docking_Protein_DOK"/>
</dbReference>
<feature type="non-terminal residue" evidence="4">
    <location>
        <position position="388"/>
    </location>
</feature>
<feature type="domain" description="IRS-type PTB" evidence="3">
    <location>
        <begin position="92"/>
        <end position="196"/>
    </location>
</feature>
<dbReference type="SMART" id="SM00310">
    <property type="entry name" value="PTBI"/>
    <property type="match status" value="1"/>
</dbReference>
<feature type="compositionally biased region" description="Basic and acidic residues" evidence="2">
    <location>
        <begin position="189"/>
        <end position="199"/>
    </location>
</feature>
<dbReference type="PANTHER" id="PTHR21258:SF14">
    <property type="entry name" value="DOCKING PROTEIN 2"/>
    <property type="match status" value="1"/>
</dbReference>
<dbReference type="Pfam" id="PF02174">
    <property type="entry name" value="IRS"/>
    <property type="match status" value="1"/>
</dbReference>
<dbReference type="Gene3D" id="2.30.29.30">
    <property type="entry name" value="Pleckstrin-homology domain (PH domain)/Phosphotyrosine-binding domain (PTB)"/>
    <property type="match status" value="2"/>
</dbReference>
<sequence length="388" mass="42969">QKWKKFWAVLYREGPRSSARLELHEASERWRRAEGGRRLVRLSDCVHVAEAAGEAAAACPKDTVPFLLETTERRFLLAADAAEAAEWIQRGLEQEFEVTVRVTPSSQRCRLRGRCILRAGRDALELLQPQSRELLLLWPYRFLRRFGRDKVTFSFEAGRRCASGEGNFEFDTRQGNEIFQAIEAAIEVQRSRGETEHARTPGRAQGPEEPQGPSGEGRGLKAKPAMPPGAGDFPYAEPCDSLRRGNASAPPAQGAKVESEYAVPFDAVAKSFLSRQFGGLGCPQEGVPEPLSVPRDAAGAPRPPGRPTAPKPEHIYDEPEGLSALSLYDEPREVKGEAWRLQAAPEEPPGLGCPYNAQRDDYAVPKGPFLRQDKEWLGLGDYDNVALR</sequence>
<evidence type="ECO:0000256" key="1">
    <source>
        <dbReference type="ARBA" id="ARBA00022553"/>
    </source>
</evidence>
<name>A0A7K5Q7H8_9CORV</name>
<dbReference type="InterPro" id="IPR037751">
    <property type="entry name" value="Dok1/2/3_PTB"/>
</dbReference>
<dbReference type="GO" id="GO:0043410">
    <property type="term" value="P:positive regulation of MAPK cascade"/>
    <property type="evidence" value="ECO:0007669"/>
    <property type="project" value="TreeGrafter"/>
</dbReference>
<evidence type="ECO:0000313" key="5">
    <source>
        <dbReference type="Proteomes" id="UP000532437"/>
    </source>
</evidence>
<dbReference type="GO" id="GO:0007265">
    <property type="term" value="P:Ras protein signal transduction"/>
    <property type="evidence" value="ECO:0007669"/>
    <property type="project" value="TreeGrafter"/>
</dbReference>
<keyword evidence="1" id="KW-0597">Phosphoprotein</keyword>
<dbReference type="Proteomes" id="UP000532437">
    <property type="component" value="Unassembled WGS sequence"/>
</dbReference>
<dbReference type="PANTHER" id="PTHR21258">
    <property type="entry name" value="DOCKING PROTEIN RELATED"/>
    <property type="match status" value="1"/>
</dbReference>
<dbReference type="EMBL" id="VZRG01007903">
    <property type="protein sequence ID" value="NWT63369.1"/>
    <property type="molecule type" value="Genomic_DNA"/>
</dbReference>
<feature type="region of interest" description="Disordered" evidence="2">
    <location>
        <begin position="189"/>
        <end position="255"/>
    </location>
</feature>
<dbReference type="GO" id="GO:0005737">
    <property type="term" value="C:cytoplasm"/>
    <property type="evidence" value="ECO:0007669"/>
    <property type="project" value="TreeGrafter"/>
</dbReference>
<feature type="region of interest" description="Disordered" evidence="2">
    <location>
        <begin position="285"/>
        <end position="317"/>
    </location>
</feature>
<organism evidence="4 5">
    <name type="scientific">Erythrocercus mccallii</name>
    <dbReference type="NCBI Taxonomy" id="107208"/>
    <lineage>
        <taxon>Eukaryota</taxon>
        <taxon>Metazoa</taxon>
        <taxon>Chordata</taxon>
        <taxon>Craniata</taxon>
        <taxon>Vertebrata</taxon>
        <taxon>Euteleostomi</taxon>
        <taxon>Archelosauria</taxon>
        <taxon>Archosauria</taxon>
        <taxon>Dinosauria</taxon>
        <taxon>Saurischia</taxon>
        <taxon>Theropoda</taxon>
        <taxon>Coelurosauria</taxon>
        <taxon>Aves</taxon>
        <taxon>Neognathae</taxon>
        <taxon>Neoaves</taxon>
        <taxon>Telluraves</taxon>
        <taxon>Australaves</taxon>
        <taxon>Passeriformes</taxon>
        <taxon>Corvoidea</taxon>
        <taxon>Dicruridae</taxon>
        <taxon>Erythrocercus</taxon>
    </lineage>
</organism>
<gene>
    <name evidence="4" type="primary">Dok2</name>
    <name evidence="4" type="ORF">ERYMCC_R14658</name>
</gene>
<dbReference type="PROSITE" id="PS51064">
    <property type="entry name" value="IRS_PTB"/>
    <property type="match status" value="1"/>
</dbReference>
<dbReference type="AlphaFoldDB" id="A0A7K5Q7H8"/>
<dbReference type="GO" id="GO:0007169">
    <property type="term" value="P:cell surface receptor protein tyrosine kinase signaling pathway"/>
    <property type="evidence" value="ECO:0007669"/>
    <property type="project" value="TreeGrafter"/>
</dbReference>
<evidence type="ECO:0000256" key="2">
    <source>
        <dbReference type="SAM" id="MobiDB-lite"/>
    </source>
</evidence>
<evidence type="ECO:0000259" key="3">
    <source>
        <dbReference type="PROSITE" id="PS51064"/>
    </source>
</evidence>
<dbReference type="SUPFAM" id="SSF50729">
    <property type="entry name" value="PH domain-like"/>
    <property type="match status" value="2"/>
</dbReference>
<feature type="non-terminal residue" evidence="4">
    <location>
        <position position="1"/>
    </location>
</feature>
<evidence type="ECO:0000313" key="4">
    <source>
        <dbReference type="EMBL" id="NWT63369.1"/>
    </source>
</evidence>
<comment type="caution">
    <text evidence="4">The sequence shown here is derived from an EMBL/GenBank/DDBJ whole genome shotgun (WGS) entry which is preliminary data.</text>
</comment>
<reference evidence="4 5" key="1">
    <citation type="submission" date="2019-09" db="EMBL/GenBank/DDBJ databases">
        <title>Bird 10,000 Genomes (B10K) Project - Family phase.</title>
        <authorList>
            <person name="Zhang G."/>
        </authorList>
    </citation>
    <scope>NUCLEOTIDE SEQUENCE [LARGE SCALE GENOMIC DNA]</scope>
    <source>
        <strain evidence="4">B10K-DU-002-60</strain>
        <tissue evidence="4">Muscle</tissue>
    </source>
</reference>
<proteinExistence type="predicted"/>
<protein>
    <submittedName>
        <fullName evidence="4">DOK2 protein</fullName>
    </submittedName>
</protein>
<dbReference type="CDD" id="cd01203">
    <property type="entry name" value="PTB_DOK1_DOK2_DOK3"/>
    <property type="match status" value="1"/>
</dbReference>
<keyword evidence="5" id="KW-1185">Reference proteome</keyword>